<dbReference type="Proteomes" id="UP000062768">
    <property type="component" value="Chromosome I"/>
</dbReference>
<protein>
    <submittedName>
        <fullName evidence="1">Secreted protein</fullName>
    </submittedName>
</protein>
<dbReference type="GeneID" id="26739615"/>
<dbReference type="EMBL" id="LN734822">
    <property type="protein sequence ID" value="CEL25007.1"/>
    <property type="molecule type" value="Genomic_DNA"/>
</dbReference>
<evidence type="ECO:0000313" key="2">
    <source>
        <dbReference type="Proteomes" id="UP000062768"/>
    </source>
</evidence>
<dbReference type="PATRIC" id="fig|2162.10.peg.1433"/>
<sequence>MEKKILTILIFVFMIVAVANSGCIENTKANSTWGEKKLSLDTLKIYNNTVGNRSEENESIYYVSGSISNKNSFEALDPKIQVTTYYANGTVFAVNDSPYLNPQNIPSNGKSYFYARFEDPNKQIAKFEVKILSAKGQY</sequence>
<evidence type="ECO:0000313" key="1">
    <source>
        <dbReference type="EMBL" id="CEL25007.1"/>
    </source>
</evidence>
<gene>
    <name evidence="1" type="ORF">MB9_1370</name>
</gene>
<dbReference type="RefSeq" id="WP_060537796.1">
    <property type="nucleotide sequence ID" value="NZ_LN734822.1"/>
</dbReference>
<dbReference type="AlphaFoldDB" id="A0A0S4FPQ3"/>
<name>A0A0S4FPQ3_METFO</name>
<organism evidence="1 2">
    <name type="scientific">Methanobacterium formicicum</name>
    <dbReference type="NCBI Taxonomy" id="2162"/>
    <lineage>
        <taxon>Archaea</taxon>
        <taxon>Methanobacteriati</taxon>
        <taxon>Methanobacteriota</taxon>
        <taxon>Methanomada group</taxon>
        <taxon>Methanobacteria</taxon>
        <taxon>Methanobacteriales</taxon>
        <taxon>Methanobacteriaceae</taxon>
        <taxon>Methanobacterium</taxon>
    </lineage>
</organism>
<accession>A0A0S4FPQ3</accession>
<keyword evidence="2" id="KW-1185">Reference proteome</keyword>
<reference evidence="1" key="1">
    <citation type="submission" date="2014-09" db="EMBL/GenBank/DDBJ databases">
        <authorList>
            <person name="Wibberg D."/>
        </authorList>
    </citation>
    <scope>NUCLEOTIDE SEQUENCE [LARGE SCALE GENOMIC DNA]</scope>
    <source>
        <strain evidence="1">Mb9</strain>
    </source>
</reference>
<proteinExistence type="predicted"/>